<sequence>MNFLRQEVQGEEMVNLSRTDFASNQNIMLKEKQKFELLPTLPIASSLISFEHTGCSMCCYKNPTSFKDFDFLSWTTEKASYCGFIEY</sequence>
<dbReference type="Proteomes" id="UP000499080">
    <property type="component" value="Unassembled WGS sequence"/>
</dbReference>
<gene>
    <name evidence="1" type="ORF">AVEN_256971_1</name>
</gene>
<evidence type="ECO:0000313" key="2">
    <source>
        <dbReference type="Proteomes" id="UP000499080"/>
    </source>
</evidence>
<evidence type="ECO:0000313" key="1">
    <source>
        <dbReference type="EMBL" id="GBM27052.1"/>
    </source>
</evidence>
<dbReference type="AlphaFoldDB" id="A0A4Y2ED79"/>
<reference evidence="1 2" key="1">
    <citation type="journal article" date="2019" name="Sci. Rep.">
        <title>Orb-weaving spider Araneus ventricosus genome elucidates the spidroin gene catalogue.</title>
        <authorList>
            <person name="Kono N."/>
            <person name="Nakamura H."/>
            <person name="Ohtoshi R."/>
            <person name="Moran D.A.P."/>
            <person name="Shinohara A."/>
            <person name="Yoshida Y."/>
            <person name="Fujiwara M."/>
            <person name="Mori M."/>
            <person name="Tomita M."/>
            <person name="Arakawa K."/>
        </authorList>
    </citation>
    <scope>NUCLEOTIDE SEQUENCE [LARGE SCALE GENOMIC DNA]</scope>
</reference>
<protein>
    <submittedName>
        <fullName evidence="1">Uncharacterized protein</fullName>
    </submittedName>
</protein>
<keyword evidence="2" id="KW-1185">Reference proteome</keyword>
<proteinExistence type="predicted"/>
<name>A0A4Y2ED79_ARAVE</name>
<dbReference type="EMBL" id="BGPR01000575">
    <property type="protein sequence ID" value="GBM27052.1"/>
    <property type="molecule type" value="Genomic_DNA"/>
</dbReference>
<organism evidence="1 2">
    <name type="scientific">Araneus ventricosus</name>
    <name type="common">Orbweaver spider</name>
    <name type="synonym">Epeira ventricosa</name>
    <dbReference type="NCBI Taxonomy" id="182803"/>
    <lineage>
        <taxon>Eukaryota</taxon>
        <taxon>Metazoa</taxon>
        <taxon>Ecdysozoa</taxon>
        <taxon>Arthropoda</taxon>
        <taxon>Chelicerata</taxon>
        <taxon>Arachnida</taxon>
        <taxon>Araneae</taxon>
        <taxon>Araneomorphae</taxon>
        <taxon>Entelegynae</taxon>
        <taxon>Araneoidea</taxon>
        <taxon>Araneidae</taxon>
        <taxon>Araneus</taxon>
    </lineage>
</organism>
<comment type="caution">
    <text evidence="1">The sequence shown here is derived from an EMBL/GenBank/DDBJ whole genome shotgun (WGS) entry which is preliminary data.</text>
</comment>
<accession>A0A4Y2ED79</accession>